<dbReference type="EMBL" id="QUTC01003283">
    <property type="protein sequence ID" value="RHY70868.1"/>
    <property type="molecule type" value="Genomic_DNA"/>
</dbReference>
<evidence type="ECO:0008006" key="9">
    <source>
        <dbReference type="Google" id="ProtNLM"/>
    </source>
</evidence>
<reference evidence="5 6" key="1">
    <citation type="submission" date="2018-08" db="EMBL/GenBank/DDBJ databases">
        <title>Aphanomyces genome sequencing and annotation.</title>
        <authorList>
            <person name="Minardi D."/>
            <person name="Oidtmann B."/>
            <person name="Van Der Giezen M."/>
            <person name="Studholme D.J."/>
        </authorList>
    </citation>
    <scope>NUCLEOTIDE SEQUENCE [LARGE SCALE GENOMIC DNA]</scope>
    <source>
        <strain evidence="4 8">FDL457</strain>
        <strain evidence="3 5">SA</strain>
        <strain evidence="2 7">Si</strain>
        <strain evidence="1 6">Yx</strain>
    </source>
</reference>
<evidence type="ECO:0000313" key="6">
    <source>
        <dbReference type="Proteomes" id="UP000266239"/>
    </source>
</evidence>
<sequence>MLAVPTTMIRAKVLPTVLNQILSDGITAAFLMTSDGALLGTVGSMNIEVSSLPVVDNKVVGAIVANVWGEYAESAKEIFADETLQVLFLHFDQNKSLAIASAGTGYLVCAYSDGTAPMGLVKARLQALQPFLKGALQQIQLN</sequence>
<evidence type="ECO:0000313" key="5">
    <source>
        <dbReference type="Proteomes" id="UP000265716"/>
    </source>
</evidence>
<evidence type="ECO:0000313" key="4">
    <source>
        <dbReference type="EMBL" id="RHZ34213.1"/>
    </source>
</evidence>
<gene>
    <name evidence="1" type="ORF">DYB25_006451</name>
    <name evidence="4" type="ORF">DYB26_011445</name>
    <name evidence="2" type="ORF">DYB34_007015</name>
    <name evidence="3" type="ORF">DYB38_004459</name>
</gene>
<dbReference type="Proteomes" id="UP000286510">
    <property type="component" value="Unassembled WGS sequence"/>
</dbReference>
<dbReference type="GO" id="GO:0060090">
    <property type="term" value="F:molecular adaptor activity"/>
    <property type="evidence" value="ECO:0007669"/>
    <property type="project" value="InterPro"/>
</dbReference>
<dbReference type="GO" id="GO:0032008">
    <property type="term" value="P:positive regulation of TOR signaling"/>
    <property type="evidence" value="ECO:0007669"/>
    <property type="project" value="InterPro"/>
</dbReference>
<comment type="caution">
    <text evidence="1">The sequence shown here is derived from an EMBL/GenBank/DDBJ whole genome shotgun (WGS) entry which is preliminary data.</text>
</comment>
<evidence type="ECO:0000313" key="8">
    <source>
        <dbReference type="Proteomes" id="UP000286510"/>
    </source>
</evidence>
<evidence type="ECO:0000313" key="1">
    <source>
        <dbReference type="EMBL" id="RHY17777.1"/>
    </source>
</evidence>
<dbReference type="PANTHER" id="PTHR13323">
    <property type="entry name" value="LATE ENDOSOMAL/LYSOSOMAL MP1 INTERACTING PROTEIN"/>
    <property type="match status" value="1"/>
</dbReference>
<dbReference type="Proteomes" id="UP000265716">
    <property type="component" value="Unassembled WGS sequence"/>
</dbReference>
<dbReference type="Proteomes" id="UP000283543">
    <property type="component" value="Unassembled WGS sequence"/>
</dbReference>
<dbReference type="SUPFAM" id="SSF103196">
    <property type="entry name" value="Roadblock/LC7 domain"/>
    <property type="match status" value="1"/>
</dbReference>
<dbReference type="GO" id="GO:0005085">
    <property type="term" value="F:guanyl-nucleotide exchange factor activity"/>
    <property type="evidence" value="ECO:0007669"/>
    <property type="project" value="InterPro"/>
</dbReference>
<dbReference type="Gene3D" id="3.30.450.30">
    <property type="entry name" value="Dynein light chain 2a, cytoplasmic"/>
    <property type="match status" value="1"/>
</dbReference>
<evidence type="ECO:0000313" key="3">
    <source>
        <dbReference type="EMBL" id="RHY70868.1"/>
    </source>
</evidence>
<dbReference type="InterPro" id="IPR037587">
    <property type="entry name" value="LAMTOR2-like"/>
</dbReference>
<organism evidence="1 6">
    <name type="scientific">Aphanomyces astaci</name>
    <name type="common">Crayfish plague agent</name>
    <dbReference type="NCBI Taxonomy" id="112090"/>
    <lineage>
        <taxon>Eukaryota</taxon>
        <taxon>Sar</taxon>
        <taxon>Stramenopiles</taxon>
        <taxon>Oomycota</taxon>
        <taxon>Saprolegniomycetes</taxon>
        <taxon>Saprolegniales</taxon>
        <taxon>Verrucalvaceae</taxon>
        <taxon>Aphanomyces</taxon>
    </lineage>
</organism>
<proteinExistence type="predicted"/>
<dbReference type="EMBL" id="QUTA01004948">
    <property type="protein sequence ID" value="RHY17777.1"/>
    <property type="molecule type" value="Genomic_DNA"/>
</dbReference>
<name>A0A397BGN3_APHAT</name>
<protein>
    <recommendedName>
        <fullName evidence="9">Roadblock/LAMTOR2 domain-containing protein</fullName>
    </recommendedName>
</protein>
<dbReference type="EMBL" id="QUTB01003775">
    <property type="protein sequence ID" value="RHY66161.1"/>
    <property type="molecule type" value="Genomic_DNA"/>
</dbReference>
<dbReference type="VEuPathDB" id="FungiDB:H257_07069"/>
<dbReference type="Proteomes" id="UP000266239">
    <property type="component" value="Unassembled WGS sequence"/>
</dbReference>
<accession>A0A397BGN3</accession>
<dbReference type="EMBL" id="QUTF01009794">
    <property type="protein sequence ID" value="RHZ34213.1"/>
    <property type="molecule type" value="Genomic_DNA"/>
</dbReference>
<evidence type="ECO:0000313" key="7">
    <source>
        <dbReference type="Proteomes" id="UP000283543"/>
    </source>
</evidence>
<dbReference type="AlphaFoldDB" id="A0A397BGN3"/>
<evidence type="ECO:0000313" key="2">
    <source>
        <dbReference type="EMBL" id="RHY66161.1"/>
    </source>
</evidence>